<evidence type="ECO:0000313" key="1">
    <source>
        <dbReference type="EMBL" id="PPS09195.1"/>
    </source>
</evidence>
<sequence length="129" mass="13606">MGCTHSPPSAAACRPRRWPFCPHSASLQPLHTCPLPSSICQQLLLHHAAVKTGRACRIGAINRAWQLGANGLHAQSPFSCCMPPTPLALLPAQCLPTASAYMPPPQLHLPAAVAAPCCRLVPSMGKSCK</sequence>
<gene>
    <name evidence="1" type="ORF">GOBAR_AA11452</name>
</gene>
<organism evidence="1 2">
    <name type="scientific">Gossypium barbadense</name>
    <name type="common">Sea Island cotton</name>
    <name type="synonym">Hibiscus barbadensis</name>
    <dbReference type="NCBI Taxonomy" id="3634"/>
    <lineage>
        <taxon>Eukaryota</taxon>
        <taxon>Viridiplantae</taxon>
        <taxon>Streptophyta</taxon>
        <taxon>Embryophyta</taxon>
        <taxon>Tracheophyta</taxon>
        <taxon>Spermatophyta</taxon>
        <taxon>Magnoliopsida</taxon>
        <taxon>eudicotyledons</taxon>
        <taxon>Gunneridae</taxon>
        <taxon>Pentapetalae</taxon>
        <taxon>rosids</taxon>
        <taxon>malvids</taxon>
        <taxon>Malvales</taxon>
        <taxon>Malvaceae</taxon>
        <taxon>Malvoideae</taxon>
        <taxon>Gossypium</taxon>
    </lineage>
</organism>
<proteinExistence type="predicted"/>
<dbReference type="EMBL" id="KZ663895">
    <property type="protein sequence ID" value="PPS09195.1"/>
    <property type="molecule type" value="Genomic_DNA"/>
</dbReference>
<evidence type="ECO:0000313" key="2">
    <source>
        <dbReference type="Proteomes" id="UP000239757"/>
    </source>
</evidence>
<accession>A0A2P5Y0T3</accession>
<protein>
    <submittedName>
        <fullName evidence="1">Uncharacterized protein</fullName>
    </submittedName>
</protein>
<dbReference type="Proteomes" id="UP000239757">
    <property type="component" value="Unassembled WGS sequence"/>
</dbReference>
<name>A0A2P5Y0T3_GOSBA</name>
<dbReference type="AlphaFoldDB" id="A0A2P5Y0T3"/>
<reference evidence="1 2" key="1">
    <citation type="submission" date="2015-01" db="EMBL/GenBank/DDBJ databases">
        <title>Genome of allotetraploid Gossypium barbadense reveals genomic plasticity and fiber elongation in cotton evolution.</title>
        <authorList>
            <person name="Chen X."/>
            <person name="Liu X."/>
            <person name="Zhao B."/>
            <person name="Zheng H."/>
            <person name="Hu Y."/>
            <person name="Lu G."/>
            <person name="Yang C."/>
            <person name="Chen J."/>
            <person name="Shan C."/>
            <person name="Zhang L."/>
            <person name="Zhou Y."/>
            <person name="Wang L."/>
            <person name="Guo W."/>
            <person name="Bai Y."/>
            <person name="Ruan J."/>
            <person name="Shangguan X."/>
            <person name="Mao Y."/>
            <person name="Jiang J."/>
            <person name="Zhu Y."/>
            <person name="Lei J."/>
            <person name="Kang H."/>
            <person name="Chen S."/>
            <person name="He X."/>
            <person name="Wang R."/>
            <person name="Wang Y."/>
            <person name="Chen J."/>
            <person name="Wang L."/>
            <person name="Yu S."/>
            <person name="Wang B."/>
            <person name="Wei J."/>
            <person name="Song S."/>
            <person name="Lu X."/>
            <person name="Gao Z."/>
            <person name="Gu W."/>
            <person name="Deng X."/>
            <person name="Ma D."/>
            <person name="Wang S."/>
            <person name="Liang W."/>
            <person name="Fang L."/>
            <person name="Cai C."/>
            <person name="Zhu X."/>
            <person name="Zhou B."/>
            <person name="Zhang Y."/>
            <person name="Chen Z."/>
            <person name="Xu S."/>
            <person name="Zhu R."/>
            <person name="Wang S."/>
            <person name="Zhang T."/>
            <person name="Zhao G."/>
        </authorList>
    </citation>
    <scope>NUCLEOTIDE SEQUENCE [LARGE SCALE GENOMIC DNA]</scope>
    <source>
        <strain evidence="2">cv. Xinhai21</strain>
        <tissue evidence="1">Leaf</tissue>
    </source>
</reference>